<dbReference type="PANTHER" id="PTHR33495:SF2">
    <property type="entry name" value="ANTI-SIGMA FACTOR ANTAGONIST TM_1081-RELATED"/>
    <property type="match status" value="1"/>
</dbReference>
<dbReference type="SUPFAM" id="SSF52091">
    <property type="entry name" value="SpoIIaa-like"/>
    <property type="match status" value="1"/>
</dbReference>
<dbReference type="PROSITE" id="PS50801">
    <property type="entry name" value="STAS"/>
    <property type="match status" value="1"/>
</dbReference>
<dbReference type="EMBL" id="KP185121">
    <property type="protein sequence ID" value="AKO69627.1"/>
    <property type="molecule type" value="Genomic_DNA"/>
</dbReference>
<organism evidence="2">
    <name type="scientific">Kitasatospora phosalacinea</name>
    <dbReference type="NCBI Taxonomy" id="2065"/>
    <lineage>
        <taxon>Bacteria</taxon>
        <taxon>Bacillati</taxon>
        <taxon>Actinomycetota</taxon>
        <taxon>Actinomycetes</taxon>
        <taxon>Kitasatosporales</taxon>
        <taxon>Streptomycetaceae</taxon>
        <taxon>Kitasatospora</taxon>
    </lineage>
</organism>
<dbReference type="RefSeq" id="WP_051731883.1">
    <property type="nucleotide sequence ID" value="NZ_JNWZ01000012.1"/>
</dbReference>
<dbReference type="InterPro" id="IPR036513">
    <property type="entry name" value="STAS_dom_sf"/>
</dbReference>
<dbReference type="OrthoDB" id="4294859at2"/>
<sequence length="122" mass="12712">MVPAQEDLHISAIELPGRARVVRLEGETDVAQQARLRAALSAAVRSGVAGVVIDLSRLRFCDSSGLRELVLAHGNPEGVVVVLAAPTAQFLRLAEVTGADQVLAIRPTVAAALTTAARSAPR</sequence>
<dbReference type="GO" id="GO:0043856">
    <property type="term" value="F:anti-sigma factor antagonist activity"/>
    <property type="evidence" value="ECO:0007669"/>
    <property type="project" value="TreeGrafter"/>
</dbReference>
<name>A0A0M3WP39_9ACTN</name>
<evidence type="ECO:0000313" key="2">
    <source>
        <dbReference type="EMBL" id="AKO69627.1"/>
    </source>
</evidence>
<evidence type="ECO:0000259" key="1">
    <source>
        <dbReference type="PROSITE" id="PS50801"/>
    </source>
</evidence>
<dbReference type="AlphaFoldDB" id="A0A0M3WP39"/>
<feature type="domain" description="STAS" evidence="1">
    <location>
        <begin position="21"/>
        <end position="116"/>
    </location>
</feature>
<dbReference type="Gene3D" id="3.30.750.24">
    <property type="entry name" value="STAS domain"/>
    <property type="match status" value="1"/>
</dbReference>
<accession>A0A0M3WP39</accession>
<reference evidence="2" key="1">
    <citation type="journal article" date="2015" name="J. Antibiot.">
        <title>Conserved biosynthetic pathways for phosalacine, bialaphos and newly discovered phosphonic acid natural products.</title>
        <authorList>
            <person name="Blodgett J.A.V."/>
            <person name="Zhang J.K."/>
            <person name="Yu X."/>
            <person name="Metcalf W.W."/>
        </authorList>
    </citation>
    <scope>NUCLEOTIDE SEQUENCE</scope>
    <source>
        <strain evidence="2">NRRL B-16230</strain>
    </source>
</reference>
<dbReference type="InterPro" id="IPR002645">
    <property type="entry name" value="STAS_dom"/>
</dbReference>
<protein>
    <recommendedName>
        <fullName evidence="1">STAS domain-containing protein</fullName>
    </recommendedName>
</protein>
<dbReference type="CDD" id="cd07043">
    <property type="entry name" value="STAS_anti-anti-sigma_factors"/>
    <property type="match status" value="1"/>
</dbReference>
<proteinExistence type="predicted"/>
<dbReference type="Pfam" id="PF01740">
    <property type="entry name" value="STAS"/>
    <property type="match status" value="1"/>
</dbReference>
<dbReference type="PANTHER" id="PTHR33495">
    <property type="entry name" value="ANTI-SIGMA FACTOR ANTAGONIST TM_1081-RELATED-RELATED"/>
    <property type="match status" value="1"/>
</dbReference>